<dbReference type="EMBL" id="JAGPXC010000011">
    <property type="protein sequence ID" value="KAH6645416.1"/>
    <property type="molecule type" value="Genomic_DNA"/>
</dbReference>
<dbReference type="OrthoDB" id="66982at2759"/>
<proteinExistence type="inferred from homology"/>
<evidence type="ECO:0000256" key="5">
    <source>
        <dbReference type="ARBA" id="ARBA00023242"/>
    </source>
</evidence>
<dbReference type="RefSeq" id="XP_045951930.1">
    <property type="nucleotide sequence ID" value="XM_046108387.1"/>
</dbReference>
<keyword evidence="5" id="KW-0539">Nucleus</keyword>
<name>A0A9P8RLN2_9PEZI</name>
<dbReference type="InterPro" id="IPR003195">
    <property type="entry name" value="TFIID_TAF13"/>
</dbReference>
<dbReference type="GO" id="GO:0006357">
    <property type="term" value="P:regulation of transcription by RNA polymerase II"/>
    <property type="evidence" value="ECO:0007669"/>
    <property type="project" value="UniProtKB-ARBA"/>
</dbReference>
<dbReference type="Gene3D" id="1.10.20.10">
    <property type="entry name" value="Histone, subunit A"/>
    <property type="match status" value="1"/>
</dbReference>
<dbReference type="PANTHER" id="PTHR11380">
    <property type="entry name" value="TRANSCRIPTION INITIATION FACTOR TFIID/SUPT3-RELATED"/>
    <property type="match status" value="1"/>
</dbReference>
<organism evidence="7 8">
    <name type="scientific">Truncatella angustata</name>
    <dbReference type="NCBI Taxonomy" id="152316"/>
    <lineage>
        <taxon>Eukaryota</taxon>
        <taxon>Fungi</taxon>
        <taxon>Dikarya</taxon>
        <taxon>Ascomycota</taxon>
        <taxon>Pezizomycotina</taxon>
        <taxon>Sordariomycetes</taxon>
        <taxon>Xylariomycetidae</taxon>
        <taxon>Amphisphaeriales</taxon>
        <taxon>Sporocadaceae</taxon>
        <taxon>Truncatella</taxon>
    </lineage>
</organism>
<gene>
    <name evidence="7" type="ORF">BKA67DRAFT_664497</name>
</gene>
<comment type="similarity">
    <text evidence="6">Belongs to the SPT3 family.</text>
</comment>
<keyword evidence="2" id="KW-0805">Transcription regulation</keyword>
<evidence type="ECO:0000256" key="2">
    <source>
        <dbReference type="ARBA" id="ARBA00023015"/>
    </source>
</evidence>
<reference evidence="7" key="1">
    <citation type="journal article" date="2021" name="Nat. Commun.">
        <title>Genetic determinants of endophytism in the Arabidopsis root mycobiome.</title>
        <authorList>
            <person name="Mesny F."/>
            <person name="Miyauchi S."/>
            <person name="Thiergart T."/>
            <person name="Pickel B."/>
            <person name="Atanasova L."/>
            <person name="Karlsson M."/>
            <person name="Huettel B."/>
            <person name="Barry K.W."/>
            <person name="Haridas S."/>
            <person name="Chen C."/>
            <person name="Bauer D."/>
            <person name="Andreopoulos W."/>
            <person name="Pangilinan J."/>
            <person name="LaButti K."/>
            <person name="Riley R."/>
            <person name="Lipzen A."/>
            <person name="Clum A."/>
            <person name="Drula E."/>
            <person name="Henrissat B."/>
            <person name="Kohler A."/>
            <person name="Grigoriev I.V."/>
            <person name="Martin F.M."/>
            <person name="Hacquard S."/>
        </authorList>
    </citation>
    <scope>NUCLEOTIDE SEQUENCE</scope>
    <source>
        <strain evidence="7">MPI-SDFR-AT-0073</strain>
    </source>
</reference>
<evidence type="ECO:0000256" key="4">
    <source>
        <dbReference type="ARBA" id="ARBA00023163"/>
    </source>
</evidence>
<dbReference type="SUPFAM" id="SSF47113">
    <property type="entry name" value="Histone-fold"/>
    <property type="match status" value="1"/>
</dbReference>
<dbReference type="GO" id="GO:0003712">
    <property type="term" value="F:transcription coregulator activity"/>
    <property type="evidence" value="ECO:0007669"/>
    <property type="project" value="TreeGrafter"/>
</dbReference>
<dbReference type="GO" id="GO:0005634">
    <property type="term" value="C:nucleus"/>
    <property type="evidence" value="ECO:0007669"/>
    <property type="project" value="UniProtKB-SubCell"/>
</dbReference>
<evidence type="ECO:0000313" key="7">
    <source>
        <dbReference type="EMBL" id="KAH6645416.1"/>
    </source>
</evidence>
<evidence type="ECO:0000256" key="6">
    <source>
        <dbReference type="ARBA" id="ARBA00061274"/>
    </source>
</evidence>
<dbReference type="AlphaFoldDB" id="A0A9P8RLN2"/>
<evidence type="ECO:0000256" key="3">
    <source>
        <dbReference type="ARBA" id="ARBA00023159"/>
    </source>
</evidence>
<sequence length="315" mass="35631">MSNTELKFAQEIQQMMHIAGETRSPSLQTISLVEDIVKQQVVFILTTANDLAARRGSRLFSNYDLIFQFRHDDSRVARLRSLLAWKNIRKNVKDSDDEKGAKFDAVTVENPAIDQVAANAAENPSEAKTTEPMTTTLPWDIASYYSERTPNDAGMFVLDKTDGGSLERLRQADKKTEGMTIQEYTAWSEYRHASFTWRKTKRFREWSGLGVIAEHKPSDDVLEILGFLTADMVQRLTEMALAMQKLEQPSGPSRPDSTVSMAEKPASLFVSPDDTDPIHPRHIHQAFQNIQAWSRKKQPTLSRRTMGAGRGLMLI</sequence>
<dbReference type="GO" id="GO:0000124">
    <property type="term" value="C:SAGA complex"/>
    <property type="evidence" value="ECO:0007669"/>
    <property type="project" value="TreeGrafter"/>
</dbReference>
<comment type="caution">
    <text evidence="7">The sequence shown here is derived from an EMBL/GenBank/DDBJ whole genome shotgun (WGS) entry which is preliminary data.</text>
</comment>
<dbReference type="PANTHER" id="PTHR11380:SF16">
    <property type="entry name" value="TRANSCRIPTION INITIATION PROTEIN SPT3 HOMOLOG"/>
    <property type="match status" value="1"/>
</dbReference>
<keyword evidence="4" id="KW-0804">Transcription</keyword>
<dbReference type="Proteomes" id="UP000758603">
    <property type="component" value="Unassembled WGS sequence"/>
</dbReference>
<evidence type="ECO:0000313" key="8">
    <source>
        <dbReference type="Proteomes" id="UP000758603"/>
    </source>
</evidence>
<dbReference type="CDD" id="cd22926">
    <property type="entry name" value="HFD_SPT3"/>
    <property type="match status" value="1"/>
</dbReference>
<dbReference type="GeneID" id="70137278"/>
<dbReference type="FunFam" id="1.10.20.10:FF:000023">
    <property type="entry name" value="transcription initiation protein SPT3 homolog"/>
    <property type="match status" value="1"/>
</dbReference>
<comment type="subcellular location">
    <subcellularLocation>
        <location evidence="1">Nucleus</location>
    </subcellularLocation>
</comment>
<evidence type="ECO:0000256" key="1">
    <source>
        <dbReference type="ARBA" id="ARBA00004123"/>
    </source>
</evidence>
<protein>
    <submittedName>
        <fullName evidence="7">Transcription initiation factor IID, 18kD subunit-domain-containing protein</fullName>
    </submittedName>
</protein>
<dbReference type="GO" id="GO:0006366">
    <property type="term" value="P:transcription by RNA polymerase II"/>
    <property type="evidence" value="ECO:0007669"/>
    <property type="project" value="InterPro"/>
</dbReference>
<dbReference type="Pfam" id="PF02269">
    <property type="entry name" value="TFIID-18kDa"/>
    <property type="match status" value="1"/>
</dbReference>
<accession>A0A9P8RLN2</accession>
<keyword evidence="3" id="KW-0010">Activator</keyword>
<dbReference type="GO" id="GO:0046982">
    <property type="term" value="F:protein heterodimerization activity"/>
    <property type="evidence" value="ECO:0007669"/>
    <property type="project" value="InterPro"/>
</dbReference>
<keyword evidence="8" id="KW-1185">Reference proteome</keyword>
<dbReference type="InterPro" id="IPR009072">
    <property type="entry name" value="Histone-fold"/>
</dbReference>